<evidence type="ECO:0000256" key="2">
    <source>
        <dbReference type="SAM" id="Phobius"/>
    </source>
</evidence>
<keyword evidence="2" id="KW-1133">Transmembrane helix</keyword>
<sequence length="662" mass="70037">MIASNTSLESERQTVWRVTVAWPVTDPVGQQERVDGLTQILTQRKIIGLMGPGRPTRRGLAVELVLPMRETRVLTAQADGAIEPSLGGEEFAAKLHESTGAVIVNGDPASGDFAVLASPKEFSDRQIAGVLEERITSILLVDTVSPDAVEEALDRSDVSGWMSEGERTVVALDSAPSDPTMLIMPGASKLSSSIREYAGRVDVVLWGPSDEGNEPVTRRRRAARNTPLINTYAGARCRPIVLPEMYRPAGSEAASLLLRLEEDFAPLSEDDIKALASMLPPKRVDALVTAINEAPVRGVDPEGGALAPLEDGLMPGEEDEHAVEDGAYSATRAMLEALGEDPDWVELFDGGSPDGGSVRSVGSPAGATVSGRDAESTWAHVAEEDGDETEPDAEETATEEAVTEETVTEETAAGEIEATEQRESDQPDEDPAQLELAGYELDGSEPAEPEVTDSELVEPEPSEARATEHELTEPEVTDAGATEPDPTQPELADSKDESKDESLGGFESQLAGSDVKDSEPEETEEDFNAILEAPATTESPATTDSPAATETSAAAEEPRRATSRSGLPEPTPAGTTPVATETQLKTQPRRIGHIVWLVLGVVVLVAGGLMVLRGIEVVSFPSVPYQSLSTLAIIGGVTALVGAALVLLSVSLWPKSRKAKSK</sequence>
<feature type="compositionally biased region" description="Acidic residues" evidence="1">
    <location>
        <begin position="384"/>
        <end position="408"/>
    </location>
</feature>
<keyword evidence="2" id="KW-0812">Transmembrane</keyword>
<evidence type="ECO:0000313" key="3">
    <source>
        <dbReference type="EMBL" id="KGF19796.1"/>
    </source>
</evidence>
<feature type="transmembrane region" description="Helical" evidence="2">
    <location>
        <begin position="594"/>
        <end position="612"/>
    </location>
</feature>
<dbReference type="AlphaFoldDB" id="A0A095YCJ6"/>
<keyword evidence="2" id="KW-0472">Membrane</keyword>
<feature type="transmembrane region" description="Helical" evidence="2">
    <location>
        <begin position="632"/>
        <end position="653"/>
    </location>
</feature>
<organism evidence="3 4">
    <name type="scientific">Pseudoglutamicibacter albus DNF00011</name>
    <dbReference type="NCBI Taxonomy" id="1401063"/>
    <lineage>
        <taxon>Bacteria</taxon>
        <taxon>Bacillati</taxon>
        <taxon>Actinomycetota</taxon>
        <taxon>Actinomycetes</taxon>
        <taxon>Micrococcales</taxon>
        <taxon>Micrococcaceae</taxon>
        <taxon>Pseudoglutamicibacter</taxon>
    </lineage>
</organism>
<name>A0A095YCJ6_9MICC</name>
<accession>A0A095YCJ6</accession>
<evidence type="ECO:0000313" key="4">
    <source>
        <dbReference type="Proteomes" id="UP000053528"/>
    </source>
</evidence>
<feature type="compositionally biased region" description="Basic and acidic residues" evidence="1">
    <location>
        <begin position="462"/>
        <end position="472"/>
    </location>
</feature>
<comment type="caution">
    <text evidence="3">The sequence shown here is derived from an EMBL/GenBank/DDBJ whole genome shotgun (WGS) entry which is preliminary data.</text>
</comment>
<dbReference type="EMBL" id="JRNH01000025">
    <property type="protein sequence ID" value="KGF19796.1"/>
    <property type="molecule type" value="Genomic_DNA"/>
</dbReference>
<feature type="region of interest" description="Disordered" evidence="1">
    <location>
        <begin position="344"/>
        <end position="584"/>
    </location>
</feature>
<proteinExistence type="predicted"/>
<feature type="compositionally biased region" description="Low complexity" evidence="1">
    <location>
        <begin position="532"/>
        <end position="555"/>
    </location>
</feature>
<gene>
    <name evidence="3" type="ORF">HMPREF2128_08460</name>
</gene>
<feature type="compositionally biased region" description="Basic and acidic residues" evidence="1">
    <location>
        <begin position="492"/>
        <end position="502"/>
    </location>
</feature>
<dbReference type="Proteomes" id="UP000053528">
    <property type="component" value="Unassembled WGS sequence"/>
</dbReference>
<feature type="compositionally biased region" description="Polar residues" evidence="1">
    <location>
        <begin position="573"/>
        <end position="584"/>
    </location>
</feature>
<reference evidence="3 4" key="1">
    <citation type="submission" date="2014-07" db="EMBL/GenBank/DDBJ databases">
        <authorList>
            <person name="McCorrison J."/>
            <person name="Sanka R."/>
            <person name="Torralba M."/>
            <person name="Gillis M."/>
            <person name="Haft D.H."/>
            <person name="Methe B."/>
            <person name="Sutton G."/>
            <person name="Nelson K.E."/>
        </authorList>
    </citation>
    <scope>NUCLEOTIDE SEQUENCE [LARGE SCALE GENOMIC DNA]</scope>
    <source>
        <strain evidence="3 4">DNF00011</strain>
    </source>
</reference>
<feature type="compositionally biased region" description="Acidic residues" evidence="1">
    <location>
        <begin position="442"/>
        <end position="461"/>
    </location>
</feature>
<protein>
    <submittedName>
        <fullName evidence="3">Uncharacterized protein</fullName>
    </submittedName>
</protein>
<evidence type="ECO:0000256" key="1">
    <source>
        <dbReference type="SAM" id="MobiDB-lite"/>
    </source>
</evidence>
<dbReference type="RefSeq" id="WP_035757156.1">
    <property type="nucleotide sequence ID" value="NZ_JRNH01000025.1"/>
</dbReference>